<keyword evidence="2" id="KW-0812">Transmembrane</keyword>
<name>A0A133YGL8_9FIRM</name>
<organism evidence="3 4">
    <name type="scientific">Amygdalobacter nucleatus</name>
    <dbReference type="NCBI Taxonomy" id="3029274"/>
    <lineage>
        <taxon>Bacteria</taxon>
        <taxon>Bacillati</taxon>
        <taxon>Bacillota</taxon>
        <taxon>Clostridia</taxon>
        <taxon>Eubacteriales</taxon>
        <taxon>Oscillospiraceae</taxon>
        <taxon>Amygdalobacter</taxon>
    </lineage>
</organism>
<accession>A0A133YGL8</accession>
<sequence length="390" mass="43265">MTFDQFLNRVHLSGLRKIIASVVAICILLVAYLTAYGYRQSQNKQVYANFMQAYNQGQAADYVTAETAKFLYAKPTDEVENLVLTALIQAVQSTGKFAPSDKETDDASTVTYSVYKADEIIPLLYKELKSEASPIKNAIKDLAKEPANETAYTNLRSLFAEWLLRANLDKQNLTMSLTSEQIASSLPGLAKSVIALRTSDLGLMSADLLPLLQKEGTTLTDLIKQVASGVESEKPTKTEDNQATKETKPSEPTETAKTTEPTKTQAKTTTIESKPKETTEKPTEAQVKPTKQSAPSKSEFKPHLENNKLPKATEAPKANSKVAAIGKYYQVKKQDNLFDLAEQAYAAKCEDFYDNADKYIELIIQANKLPVRKNVVYLREKQVIYIPAAR</sequence>
<reference evidence="4" key="1">
    <citation type="submission" date="2016-01" db="EMBL/GenBank/DDBJ databases">
        <authorList>
            <person name="Mitreva M."/>
            <person name="Pepin K.H."/>
            <person name="Mihindukulasuriya K.A."/>
            <person name="Fulton R."/>
            <person name="Fronick C."/>
            <person name="O'Laughlin M."/>
            <person name="Miner T."/>
            <person name="Herter B."/>
            <person name="Rosa B.A."/>
            <person name="Cordes M."/>
            <person name="Tomlinson C."/>
            <person name="Wollam A."/>
            <person name="Palsikar V.B."/>
            <person name="Mardis E.R."/>
            <person name="Wilson R.K."/>
        </authorList>
    </citation>
    <scope>NUCLEOTIDE SEQUENCE [LARGE SCALE GENOMIC DNA]</scope>
    <source>
        <strain evidence="4">KA00274</strain>
    </source>
</reference>
<dbReference type="AlphaFoldDB" id="A0A133YGL8"/>
<keyword evidence="2" id="KW-0472">Membrane</keyword>
<feature type="compositionally biased region" description="Basic and acidic residues" evidence="1">
    <location>
        <begin position="273"/>
        <end position="283"/>
    </location>
</feature>
<feature type="transmembrane region" description="Helical" evidence="2">
    <location>
        <begin position="18"/>
        <end position="38"/>
    </location>
</feature>
<evidence type="ECO:0000256" key="2">
    <source>
        <dbReference type="SAM" id="Phobius"/>
    </source>
</evidence>
<feature type="region of interest" description="Disordered" evidence="1">
    <location>
        <begin position="228"/>
        <end position="315"/>
    </location>
</feature>
<evidence type="ECO:0000313" key="4">
    <source>
        <dbReference type="Proteomes" id="UP000070080"/>
    </source>
</evidence>
<keyword evidence="4" id="KW-1185">Reference proteome</keyword>
<feature type="compositionally biased region" description="Low complexity" evidence="1">
    <location>
        <begin position="252"/>
        <end position="272"/>
    </location>
</feature>
<keyword evidence="2" id="KW-1133">Transmembrane helix</keyword>
<evidence type="ECO:0000313" key="3">
    <source>
        <dbReference type="EMBL" id="KXB42336.1"/>
    </source>
</evidence>
<dbReference type="RefSeq" id="WP_066713049.1">
    <property type="nucleotide sequence ID" value="NZ_CP118869.1"/>
</dbReference>
<feature type="compositionally biased region" description="Basic and acidic residues" evidence="1">
    <location>
        <begin position="298"/>
        <end position="308"/>
    </location>
</feature>
<gene>
    <name evidence="3" type="ORF">HMPREF1872_00319</name>
</gene>
<feature type="compositionally biased region" description="Basic and acidic residues" evidence="1">
    <location>
        <begin position="231"/>
        <end position="251"/>
    </location>
</feature>
<dbReference type="Proteomes" id="UP000070080">
    <property type="component" value="Unassembled WGS sequence"/>
</dbReference>
<evidence type="ECO:0008006" key="5">
    <source>
        <dbReference type="Google" id="ProtNLM"/>
    </source>
</evidence>
<evidence type="ECO:0000256" key="1">
    <source>
        <dbReference type="SAM" id="MobiDB-lite"/>
    </source>
</evidence>
<proteinExistence type="predicted"/>
<dbReference type="EMBL" id="LSCV01000003">
    <property type="protein sequence ID" value="KXB42336.1"/>
    <property type="molecule type" value="Genomic_DNA"/>
</dbReference>
<protein>
    <recommendedName>
        <fullName evidence="5">LysM domain-containing protein</fullName>
    </recommendedName>
</protein>
<comment type="caution">
    <text evidence="3">The sequence shown here is derived from an EMBL/GenBank/DDBJ whole genome shotgun (WGS) entry which is preliminary data.</text>
</comment>